<dbReference type="GO" id="GO:0046983">
    <property type="term" value="F:protein dimerization activity"/>
    <property type="evidence" value="ECO:0007669"/>
    <property type="project" value="InterPro"/>
</dbReference>
<dbReference type="InterPro" id="IPR036638">
    <property type="entry name" value="HLH_DNA-bd_sf"/>
</dbReference>
<protein>
    <recommendedName>
        <fullName evidence="4">BHLH domain-containing protein</fullName>
    </recommendedName>
</protein>
<feature type="compositionally biased region" description="Polar residues" evidence="1">
    <location>
        <begin position="97"/>
        <end position="120"/>
    </location>
</feature>
<dbReference type="GeneID" id="70132486"/>
<dbReference type="OrthoDB" id="4778783at2759"/>
<dbReference type="Proteomes" id="UP000758603">
    <property type="component" value="Unassembled WGS sequence"/>
</dbReference>
<reference evidence="2" key="1">
    <citation type="journal article" date="2021" name="Nat. Commun.">
        <title>Genetic determinants of endophytism in the Arabidopsis root mycobiome.</title>
        <authorList>
            <person name="Mesny F."/>
            <person name="Miyauchi S."/>
            <person name="Thiergart T."/>
            <person name="Pickel B."/>
            <person name="Atanasova L."/>
            <person name="Karlsson M."/>
            <person name="Huettel B."/>
            <person name="Barry K.W."/>
            <person name="Haridas S."/>
            <person name="Chen C."/>
            <person name="Bauer D."/>
            <person name="Andreopoulos W."/>
            <person name="Pangilinan J."/>
            <person name="LaButti K."/>
            <person name="Riley R."/>
            <person name="Lipzen A."/>
            <person name="Clum A."/>
            <person name="Drula E."/>
            <person name="Henrissat B."/>
            <person name="Kohler A."/>
            <person name="Grigoriev I.V."/>
            <person name="Martin F.M."/>
            <person name="Hacquard S."/>
        </authorList>
    </citation>
    <scope>NUCLEOTIDE SEQUENCE</scope>
    <source>
        <strain evidence="2">MPI-SDFR-AT-0073</strain>
    </source>
</reference>
<evidence type="ECO:0000313" key="2">
    <source>
        <dbReference type="EMBL" id="KAH6649105.1"/>
    </source>
</evidence>
<feature type="region of interest" description="Disordered" evidence="1">
    <location>
        <begin position="161"/>
        <end position="188"/>
    </location>
</feature>
<dbReference type="EMBL" id="JAGPXC010000007">
    <property type="protein sequence ID" value="KAH6649105.1"/>
    <property type="molecule type" value="Genomic_DNA"/>
</dbReference>
<dbReference type="Gene3D" id="4.10.280.10">
    <property type="entry name" value="Helix-loop-helix DNA-binding domain"/>
    <property type="match status" value="1"/>
</dbReference>
<proteinExistence type="predicted"/>
<evidence type="ECO:0008006" key="4">
    <source>
        <dbReference type="Google" id="ProtNLM"/>
    </source>
</evidence>
<organism evidence="2 3">
    <name type="scientific">Truncatella angustata</name>
    <dbReference type="NCBI Taxonomy" id="152316"/>
    <lineage>
        <taxon>Eukaryota</taxon>
        <taxon>Fungi</taxon>
        <taxon>Dikarya</taxon>
        <taxon>Ascomycota</taxon>
        <taxon>Pezizomycotina</taxon>
        <taxon>Sordariomycetes</taxon>
        <taxon>Xylariomycetidae</taxon>
        <taxon>Amphisphaeriales</taxon>
        <taxon>Sporocadaceae</taxon>
        <taxon>Truncatella</taxon>
    </lineage>
</organism>
<name>A0A9P8UFU6_9PEZI</name>
<gene>
    <name evidence="2" type="ORF">BKA67DRAFT_576796</name>
</gene>
<feature type="region of interest" description="Disordered" evidence="1">
    <location>
        <begin position="231"/>
        <end position="264"/>
    </location>
</feature>
<accession>A0A9P8UFU6</accession>
<feature type="compositionally biased region" description="Polar residues" evidence="1">
    <location>
        <begin position="178"/>
        <end position="188"/>
    </location>
</feature>
<dbReference type="SUPFAM" id="SSF47459">
    <property type="entry name" value="HLH, helix-loop-helix DNA-binding domain"/>
    <property type="match status" value="1"/>
</dbReference>
<sequence>MFESAVTHETERSPILNHTADYFCNVDGVALESAADFGTVQMPSQLLDCDFSALDGYPSNPAATQWPMLSPLSMLHSTESSTHSNMLAEVVPEASLRSGTSRSNEPNIQKGNQPRKQNGSQRRHYAVEKRYRSTLDSKYAALARTLSSEAAQRICRTDSQEWTVQLDRPPYSGPNDEPATTGSRQRKTATLSVTIETINILTRCCRREAMKLKQLQCDVQDMRNRMQQMIKANAPVSREQPQKQQDQQQEQQHEQQQEQQHSGV</sequence>
<keyword evidence="3" id="KW-1185">Reference proteome</keyword>
<feature type="region of interest" description="Disordered" evidence="1">
    <location>
        <begin position="94"/>
        <end position="124"/>
    </location>
</feature>
<evidence type="ECO:0000256" key="1">
    <source>
        <dbReference type="SAM" id="MobiDB-lite"/>
    </source>
</evidence>
<dbReference type="RefSeq" id="XP_045955612.1">
    <property type="nucleotide sequence ID" value="XM_046103594.1"/>
</dbReference>
<dbReference type="AlphaFoldDB" id="A0A9P8UFU6"/>
<evidence type="ECO:0000313" key="3">
    <source>
        <dbReference type="Proteomes" id="UP000758603"/>
    </source>
</evidence>
<comment type="caution">
    <text evidence="2">The sequence shown here is derived from an EMBL/GenBank/DDBJ whole genome shotgun (WGS) entry which is preliminary data.</text>
</comment>